<evidence type="ECO:0000313" key="3">
    <source>
        <dbReference type="Proteomes" id="UP000015105"/>
    </source>
</evidence>
<evidence type="ECO:0008006" key="4">
    <source>
        <dbReference type="Google" id="ProtNLM"/>
    </source>
</evidence>
<proteinExistence type="predicted"/>
<reference evidence="3" key="2">
    <citation type="journal article" date="2017" name="Nat. Plants">
        <title>The Aegilops tauschii genome reveals multiple impacts of transposons.</title>
        <authorList>
            <person name="Zhao G."/>
            <person name="Zou C."/>
            <person name="Li K."/>
            <person name="Wang K."/>
            <person name="Li T."/>
            <person name="Gao L."/>
            <person name="Zhang X."/>
            <person name="Wang H."/>
            <person name="Yang Z."/>
            <person name="Liu X."/>
            <person name="Jiang W."/>
            <person name="Mao L."/>
            <person name="Kong X."/>
            <person name="Jiao Y."/>
            <person name="Jia J."/>
        </authorList>
    </citation>
    <scope>NUCLEOTIDE SEQUENCE [LARGE SCALE GENOMIC DNA]</scope>
    <source>
        <strain evidence="3">cv. AL8/78</strain>
    </source>
</reference>
<evidence type="ECO:0000256" key="1">
    <source>
        <dbReference type="SAM" id="SignalP"/>
    </source>
</evidence>
<organism evidence="2 3">
    <name type="scientific">Aegilops tauschii subsp. strangulata</name>
    <name type="common">Goatgrass</name>
    <dbReference type="NCBI Taxonomy" id="200361"/>
    <lineage>
        <taxon>Eukaryota</taxon>
        <taxon>Viridiplantae</taxon>
        <taxon>Streptophyta</taxon>
        <taxon>Embryophyta</taxon>
        <taxon>Tracheophyta</taxon>
        <taxon>Spermatophyta</taxon>
        <taxon>Magnoliopsida</taxon>
        <taxon>Liliopsida</taxon>
        <taxon>Poales</taxon>
        <taxon>Poaceae</taxon>
        <taxon>BOP clade</taxon>
        <taxon>Pooideae</taxon>
        <taxon>Triticodae</taxon>
        <taxon>Triticeae</taxon>
        <taxon>Triticinae</taxon>
        <taxon>Aegilops</taxon>
    </lineage>
</organism>
<reference evidence="2" key="5">
    <citation type="journal article" date="2021" name="G3 (Bethesda)">
        <title>Aegilops tauschii genome assembly Aet v5.0 features greater sequence contiguity and improved annotation.</title>
        <authorList>
            <person name="Wang L."/>
            <person name="Zhu T."/>
            <person name="Rodriguez J.C."/>
            <person name="Deal K.R."/>
            <person name="Dubcovsky J."/>
            <person name="McGuire P.E."/>
            <person name="Lux T."/>
            <person name="Spannagl M."/>
            <person name="Mayer K.F.X."/>
            <person name="Baldrich P."/>
            <person name="Meyers B.C."/>
            <person name="Huo N."/>
            <person name="Gu Y.Q."/>
            <person name="Zhou H."/>
            <person name="Devos K.M."/>
            <person name="Bennetzen J.L."/>
            <person name="Unver T."/>
            <person name="Budak H."/>
            <person name="Gulick P.J."/>
            <person name="Galiba G."/>
            <person name="Kalapos B."/>
            <person name="Nelson D.R."/>
            <person name="Li P."/>
            <person name="You F.M."/>
            <person name="Luo M.C."/>
            <person name="Dvorak J."/>
        </authorList>
    </citation>
    <scope>NUCLEOTIDE SEQUENCE [LARGE SCALE GENOMIC DNA]</scope>
    <source>
        <strain evidence="2">cv. AL8/78</strain>
    </source>
</reference>
<evidence type="ECO:0000313" key="2">
    <source>
        <dbReference type="EnsemblPlants" id="AET1Gv20596900.21"/>
    </source>
</evidence>
<name>A0A452Z1A8_AEGTS</name>
<feature type="chain" id="PRO_5019123665" description="Methyltransferase type 11 domain-containing protein" evidence="1">
    <location>
        <begin position="17"/>
        <end position="65"/>
    </location>
</feature>
<protein>
    <recommendedName>
        <fullName evidence="4">Methyltransferase type 11 domain-containing protein</fullName>
    </recommendedName>
</protein>
<dbReference type="AlphaFoldDB" id="A0A452Z1A8"/>
<dbReference type="Gene3D" id="3.40.50.150">
    <property type="entry name" value="Vaccinia Virus protein VP39"/>
    <property type="match status" value="1"/>
</dbReference>
<keyword evidence="1" id="KW-0732">Signal</keyword>
<sequence>MHLFFSLPLYLPLYQTFSVGTLDAMMCGDDAPHGAYKMLAEVARLMRPGGIYMLVHPLILKDTLE</sequence>
<reference evidence="2" key="3">
    <citation type="journal article" date="2017" name="Nature">
        <title>Genome sequence of the progenitor of the wheat D genome Aegilops tauschii.</title>
        <authorList>
            <person name="Luo M.C."/>
            <person name="Gu Y.Q."/>
            <person name="Puiu D."/>
            <person name="Wang H."/>
            <person name="Twardziok S.O."/>
            <person name="Deal K.R."/>
            <person name="Huo N."/>
            <person name="Zhu T."/>
            <person name="Wang L."/>
            <person name="Wang Y."/>
            <person name="McGuire P.E."/>
            <person name="Liu S."/>
            <person name="Long H."/>
            <person name="Ramasamy R.K."/>
            <person name="Rodriguez J.C."/>
            <person name="Van S.L."/>
            <person name="Yuan L."/>
            <person name="Wang Z."/>
            <person name="Xia Z."/>
            <person name="Xiao L."/>
            <person name="Anderson O.D."/>
            <person name="Ouyang S."/>
            <person name="Liang Y."/>
            <person name="Zimin A.V."/>
            <person name="Pertea G."/>
            <person name="Qi P."/>
            <person name="Bennetzen J.L."/>
            <person name="Dai X."/>
            <person name="Dawson M.W."/>
            <person name="Muller H.G."/>
            <person name="Kugler K."/>
            <person name="Rivarola-Duarte L."/>
            <person name="Spannagl M."/>
            <person name="Mayer K.F.X."/>
            <person name="Lu F.H."/>
            <person name="Bevan M.W."/>
            <person name="Leroy P."/>
            <person name="Li P."/>
            <person name="You F.M."/>
            <person name="Sun Q."/>
            <person name="Liu Z."/>
            <person name="Lyons E."/>
            <person name="Wicker T."/>
            <person name="Salzberg S.L."/>
            <person name="Devos K.M."/>
            <person name="Dvorak J."/>
        </authorList>
    </citation>
    <scope>NUCLEOTIDE SEQUENCE [LARGE SCALE GENOMIC DNA]</scope>
    <source>
        <strain evidence="2">cv. AL8/78</strain>
    </source>
</reference>
<dbReference type="Proteomes" id="UP000015105">
    <property type="component" value="Chromosome 1D"/>
</dbReference>
<dbReference type="EnsemblPlants" id="AET1Gv20596900.21">
    <property type="protein sequence ID" value="AET1Gv20596900.21"/>
    <property type="gene ID" value="AET1Gv20596900"/>
</dbReference>
<feature type="signal peptide" evidence="1">
    <location>
        <begin position="1"/>
        <end position="16"/>
    </location>
</feature>
<reference evidence="3" key="1">
    <citation type="journal article" date="2014" name="Science">
        <title>Ancient hybridizations among the ancestral genomes of bread wheat.</title>
        <authorList>
            <consortium name="International Wheat Genome Sequencing Consortium,"/>
            <person name="Marcussen T."/>
            <person name="Sandve S.R."/>
            <person name="Heier L."/>
            <person name="Spannagl M."/>
            <person name="Pfeifer M."/>
            <person name="Jakobsen K.S."/>
            <person name="Wulff B.B."/>
            <person name="Steuernagel B."/>
            <person name="Mayer K.F."/>
            <person name="Olsen O.A."/>
        </authorList>
    </citation>
    <scope>NUCLEOTIDE SEQUENCE [LARGE SCALE GENOMIC DNA]</scope>
    <source>
        <strain evidence="3">cv. AL8/78</strain>
    </source>
</reference>
<dbReference type="InterPro" id="IPR029063">
    <property type="entry name" value="SAM-dependent_MTases_sf"/>
</dbReference>
<reference evidence="2" key="4">
    <citation type="submission" date="2019-03" db="UniProtKB">
        <authorList>
            <consortium name="EnsemblPlants"/>
        </authorList>
    </citation>
    <scope>IDENTIFICATION</scope>
</reference>
<dbReference type="SUPFAM" id="SSF53335">
    <property type="entry name" value="S-adenosyl-L-methionine-dependent methyltransferases"/>
    <property type="match status" value="1"/>
</dbReference>
<dbReference type="Gramene" id="AET1Gv20596900.21">
    <property type="protein sequence ID" value="AET1Gv20596900.21"/>
    <property type="gene ID" value="AET1Gv20596900"/>
</dbReference>
<accession>A0A452Z1A8</accession>
<keyword evidence="3" id="KW-1185">Reference proteome</keyword>